<evidence type="ECO:0000313" key="3">
    <source>
        <dbReference type="Proteomes" id="UP000887226"/>
    </source>
</evidence>
<dbReference type="OrthoDB" id="5327145at2759"/>
<feature type="region of interest" description="Disordered" evidence="1">
    <location>
        <begin position="408"/>
        <end position="431"/>
    </location>
</feature>
<protein>
    <submittedName>
        <fullName evidence="2">Uncharacterized protein</fullName>
    </submittedName>
</protein>
<gene>
    <name evidence="2" type="ORF">BJ878DRAFT_228297</name>
</gene>
<feature type="region of interest" description="Disordered" evidence="1">
    <location>
        <begin position="292"/>
        <end position="318"/>
    </location>
</feature>
<comment type="caution">
    <text evidence="2">The sequence shown here is derived from an EMBL/GenBank/DDBJ whole genome shotgun (WGS) entry which is preliminary data.</text>
</comment>
<feature type="compositionally biased region" description="Polar residues" evidence="1">
    <location>
        <begin position="362"/>
        <end position="376"/>
    </location>
</feature>
<evidence type="ECO:0000256" key="1">
    <source>
        <dbReference type="SAM" id="MobiDB-lite"/>
    </source>
</evidence>
<feature type="region of interest" description="Disordered" evidence="1">
    <location>
        <begin position="360"/>
        <end position="382"/>
    </location>
</feature>
<feature type="region of interest" description="Disordered" evidence="1">
    <location>
        <begin position="139"/>
        <end position="164"/>
    </location>
</feature>
<dbReference type="AlphaFoldDB" id="A0A9P7YYG7"/>
<sequence>MLAARDQENLVHGHHQAAAAKPLNQVSLLQPKTPGNKYPKTPLKIPLNDENGPAGLGGKSGKGKGVKNMTTFDNAFVTPIRTRTRAPLGMKTTNAKAKGFQTPGVGPEKGLEKTQAPKSTTRGAKKVTHGDTVKIQVHGDESPLREDREVEYAPPKPKDLPYESDDFPRDCLNFNALKPDNLMRGIYRTYHVAVDSNGLTAMDRKYEENRELSQKELERQVREMMKEEWTVGDVPETFQNIKKKLQKPATEPTVLKPRAASQPKAVGTIASRNAASALSVTSNVAPVPKRVVPKPTSSFQPPFLSRVKPTPAPANPSTMRHTAAAAASRSTIGYNKGRSAASVMNAFPAAPLIKRKEGPISRSASNLSHSSDSTMTPAKFASEKEEDWSHLKFLDAFDRDDAGFGSGGALPECMRGEEEEEEFLMTVPSRD</sequence>
<accession>A0A9P7YYG7</accession>
<proteinExistence type="predicted"/>
<feature type="region of interest" description="Disordered" evidence="1">
    <location>
        <begin position="36"/>
        <end position="67"/>
    </location>
</feature>
<evidence type="ECO:0000313" key="2">
    <source>
        <dbReference type="EMBL" id="KAG9241443.1"/>
    </source>
</evidence>
<feature type="region of interest" description="Disordered" evidence="1">
    <location>
        <begin position="96"/>
        <end position="127"/>
    </location>
</feature>
<organism evidence="2 3">
    <name type="scientific">Calycina marina</name>
    <dbReference type="NCBI Taxonomy" id="1763456"/>
    <lineage>
        <taxon>Eukaryota</taxon>
        <taxon>Fungi</taxon>
        <taxon>Dikarya</taxon>
        <taxon>Ascomycota</taxon>
        <taxon>Pezizomycotina</taxon>
        <taxon>Leotiomycetes</taxon>
        <taxon>Helotiales</taxon>
        <taxon>Pezizellaceae</taxon>
        <taxon>Calycina</taxon>
    </lineage>
</organism>
<dbReference type="Proteomes" id="UP000887226">
    <property type="component" value="Unassembled WGS sequence"/>
</dbReference>
<reference evidence="2" key="1">
    <citation type="journal article" date="2021" name="IMA Fungus">
        <title>Genomic characterization of three marine fungi, including Emericellopsis atlantica sp. nov. with signatures of a generalist lifestyle and marine biomass degradation.</title>
        <authorList>
            <person name="Hagestad O.C."/>
            <person name="Hou L."/>
            <person name="Andersen J.H."/>
            <person name="Hansen E.H."/>
            <person name="Altermark B."/>
            <person name="Li C."/>
            <person name="Kuhnert E."/>
            <person name="Cox R.J."/>
            <person name="Crous P.W."/>
            <person name="Spatafora J.W."/>
            <person name="Lail K."/>
            <person name="Amirebrahimi M."/>
            <person name="Lipzen A."/>
            <person name="Pangilinan J."/>
            <person name="Andreopoulos W."/>
            <person name="Hayes R.D."/>
            <person name="Ng V."/>
            <person name="Grigoriev I.V."/>
            <person name="Jackson S.A."/>
            <person name="Sutton T.D.S."/>
            <person name="Dobson A.D.W."/>
            <person name="Rama T."/>
        </authorList>
    </citation>
    <scope>NUCLEOTIDE SEQUENCE</scope>
    <source>
        <strain evidence="2">TRa3180A</strain>
    </source>
</reference>
<feature type="compositionally biased region" description="Basic and acidic residues" evidence="1">
    <location>
        <begin position="1"/>
        <end position="11"/>
    </location>
</feature>
<name>A0A9P7YYG7_9HELO</name>
<dbReference type="EMBL" id="MU254212">
    <property type="protein sequence ID" value="KAG9241443.1"/>
    <property type="molecule type" value="Genomic_DNA"/>
</dbReference>
<feature type="region of interest" description="Disordered" evidence="1">
    <location>
        <begin position="1"/>
        <end position="24"/>
    </location>
</feature>
<keyword evidence="3" id="KW-1185">Reference proteome</keyword>